<dbReference type="GO" id="GO:0005634">
    <property type="term" value="C:nucleus"/>
    <property type="evidence" value="ECO:0007669"/>
    <property type="project" value="UniProtKB-SubCell"/>
</dbReference>
<dbReference type="STRING" id="1016849.A0A0D1YS08"/>
<reference evidence="5 6" key="1">
    <citation type="submission" date="2015-01" db="EMBL/GenBank/DDBJ databases">
        <title>The Genome Sequence of Exophiala sideris CBS121828.</title>
        <authorList>
            <consortium name="The Broad Institute Genomics Platform"/>
            <person name="Cuomo C."/>
            <person name="de Hoog S."/>
            <person name="Gorbushina A."/>
            <person name="Stielow B."/>
            <person name="Teixiera M."/>
            <person name="Abouelleil A."/>
            <person name="Chapman S.B."/>
            <person name="Priest M."/>
            <person name="Young S.K."/>
            <person name="Wortman J."/>
            <person name="Nusbaum C."/>
            <person name="Birren B."/>
        </authorList>
    </citation>
    <scope>NUCLEOTIDE SEQUENCE [LARGE SCALE GENOMIC DNA]</scope>
    <source>
        <strain evidence="5 6">CBS 121828</strain>
    </source>
</reference>
<dbReference type="GO" id="GO:0006338">
    <property type="term" value="P:chromatin remodeling"/>
    <property type="evidence" value="ECO:0007669"/>
    <property type="project" value="UniProtKB-ARBA"/>
</dbReference>
<dbReference type="InterPro" id="IPR023779">
    <property type="entry name" value="Chromodomain_CS"/>
</dbReference>
<evidence type="ECO:0000256" key="3">
    <source>
        <dbReference type="ARBA" id="ARBA00023242"/>
    </source>
</evidence>
<evidence type="ECO:0000256" key="2">
    <source>
        <dbReference type="ARBA" id="ARBA00011353"/>
    </source>
</evidence>
<comment type="subunit">
    <text evidence="2">Component of the NuA4 histone acetyltransferase complex.</text>
</comment>
<accession>A0A0D1YS08</accession>
<keyword evidence="3" id="KW-0539">Nucleus</keyword>
<feature type="domain" description="Chromo" evidence="4">
    <location>
        <begin position="56"/>
        <end position="110"/>
    </location>
</feature>
<dbReference type="Pfam" id="PF00385">
    <property type="entry name" value="Chromo"/>
    <property type="match status" value="1"/>
</dbReference>
<protein>
    <recommendedName>
        <fullName evidence="4">Chromo domain-containing protein</fullName>
    </recommendedName>
</protein>
<dbReference type="InterPro" id="IPR016197">
    <property type="entry name" value="Chromo-like_dom_sf"/>
</dbReference>
<gene>
    <name evidence="5" type="ORF">PV11_00006</name>
</gene>
<evidence type="ECO:0000313" key="6">
    <source>
        <dbReference type="Proteomes" id="UP000053599"/>
    </source>
</evidence>
<evidence type="ECO:0000313" key="5">
    <source>
        <dbReference type="EMBL" id="KIV84214.1"/>
    </source>
</evidence>
<dbReference type="OrthoDB" id="3268967at2759"/>
<proteinExistence type="predicted"/>
<dbReference type="EMBL" id="KN846951">
    <property type="protein sequence ID" value="KIV84214.1"/>
    <property type="molecule type" value="Genomic_DNA"/>
</dbReference>
<evidence type="ECO:0000259" key="4">
    <source>
        <dbReference type="PROSITE" id="PS50013"/>
    </source>
</evidence>
<sequence>MNDNMDEVSAQGSSLVAYRPKGNRIGVIQWCVETFLEDVTLCEPPRQPSERDDDDLHPYDFIGAVGIKTDHRGKKTVRYHVKWKGYGIKFMTWEPGSHIFEGDLLDSWSKYGRIRTIEKAGQQKLGKRMQQPHQCHPAEVHETNVRQMAQFDHVTTPEIAKGCRSAL</sequence>
<dbReference type="HOGENOM" id="CLU_1594556_0_0_1"/>
<name>A0A0D1YS08_9EURO</name>
<dbReference type="InterPro" id="IPR000953">
    <property type="entry name" value="Chromo/chromo_shadow_dom"/>
</dbReference>
<dbReference type="Proteomes" id="UP000053599">
    <property type="component" value="Unassembled WGS sequence"/>
</dbReference>
<comment type="subcellular location">
    <subcellularLocation>
        <location evidence="1">Nucleus</location>
    </subcellularLocation>
</comment>
<dbReference type="InterPro" id="IPR023780">
    <property type="entry name" value="Chromo_domain"/>
</dbReference>
<organism evidence="5 6">
    <name type="scientific">Exophiala sideris</name>
    <dbReference type="NCBI Taxonomy" id="1016849"/>
    <lineage>
        <taxon>Eukaryota</taxon>
        <taxon>Fungi</taxon>
        <taxon>Dikarya</taxon>
        <taxon>Ascomycota</taxon>
        <taxon>Pezizomycotina</taxon>
        <taxon>Eurotiomycetes</taxon>
        <taxon>Chaetothyriomycetidae</taxon>
        <taxon>Chaetothyriales</taxon>
        <taxon>Herpotrichiellaceae</taxon>
        <taxon>Exophiala</taxon>
    </lineage>
</organism>
<evidence type="ECO:0000256" key="1">
    <source>
        <dbReference type="ARBA" id="ARBA00004123"/>
    </source>
</evidence>
<dbReference type="AlphaFoldDB" id="A0A0D1YS08"/>
<dbReference type="PROSITE" id="PS50013">
    <property type="entry name" value="CHROMO_2"/>
    <property type="match status" value="1"/>
</dbReference>
<dbReference type="Gene3D" id="2.40.50.40">
    <property type="match status" value="1"/>
</dbReference>
<dbReference type="SUPFAM" id="SSF54160">
    <property type="entry name" value="Chromo domain-like"/>
    <property type="match status" value="1"/>
</dbReference>
<dbReference type="CDD" id="cd00024">
    <property type="entry name" value="CD_CSD"/>
    <property type="match status" value="1"/>
</dbReference>
<dbReference type="PROSITE" id="PS00598">
    <property type="entry name" value="CHROMO_1"/>
    <property type="match status" value="1"/>
</dbReference>